<dbReference type="Proteomes" id="UP000199518">
    <property type="component" value="Unassembled WGS sequence"/>
</dbReference>
<organism evidence="3 4">
    <name type="scientific">Planctomicrobium piriforme</name>
    <dbReference type="NCBI Taxonomy" id="1576369"/>
    <lineage>
        <taxon>Bacteria</taxon>
        <taxon>Pseudomonadati</taxon>
        <taxon>Planctomycetota</taxon>
        <taxon>Planctomycetia</taxon>
        <taxon>Planctomycetales</taxon>
        <taxon>Planctomycetaceae</taxon>
        <taxon>Planctomicrobium</taxon>
    </lineage>
</organism>
<dbReference type="Pfam" id="PF03009">
    <property type="entry name" value="GDPD"/>
    <property type="match status" value="1"/>
</dbReference>
<evidence type="ECO:0000259" key="2">
    <source>
        <dbReference type="PROSITE" id="PS51704"/>
    </source>
</evidence>
<evidence type="ECO:0000313" key="4">
    <source>
        <dbReference type="Proteomes" id="UP000199518"/>
    </source>
</evidence>
<evidence type="ECO:0000256" key="1">
    <source>
        <dbReference type="SAM" id="SignalP"/>
    </source>
</evidence>
<dbReference type="RefSeq" id="WP_092053362.1">
    <property type="nucleotide sequence ID" value="NZ_FOQD01000015.1"/>
</dbReference>
<dbReference type="EMBL" id="FOQD01000015">
    <property type="protein sequence ID" value="SFJ07319.1"/>
    <property type="molecule type" value="Genomic_DNA"/>
</dbReference>
<proteinExistence type="predicted"/>
<feature type="signal peptide" evidence="1">
    <location>
        <begin position="1"/>
        <end position="20"/>
    </location>
</feature>
<protein>
    <submittedName>
        <fullName evidence="3">Glycerophosphoryl diester phosphodiesterase</fullName>
    </submittedName>
</protein>
<dbReference type="OrthoDB" id="238714at2"/>
<reference evidence="4" key="1">
    <citation type="submission" date="2016-10" db="EMBL/GenBank/DDBJ databases">
        <authorList>
            <person name="Varghese N."/>
            <person name="Submissions S."/>
        </authorList>
    </citation>
    <scope>NUCLEOTIDE SEQUENCE [LARGE SCALE GENOMIC DNA]</scope>
    <source>
        <strain evidence="4">DSM 26348</strain>
    </source>
</reference>
<dbReference type="GO" id="GO:0008081">
    <property type="term" value="F:phosphoric diester hydrolase activity"/>
    <property type="evidence" value="ECO:0007669"/>
    <property type="project" value="InterPro"/>
</dbReference>
<keyword evidence="4" id="KW-1185">Reference proteome</keyword>
<dbReference type="AlphaFoldDB" id="A0A1I3NDQ6"/>
<dbReference type="STRING" id="1576369.SAMN05421753_11568"/>
<dbReference type="SUPFAM" id="SSF51695">
    <property type="entry name" value="PLC-like phosphodiesterases"/>
    <property type="match status" value="1"/>
</dbReference>
<dbReference type="GO" id="GO:0006629">
    <property type="term" value="P:lipid metabolic process"/>
    <property type="evidence" value="ECO:0007669"/>
    <property type="project" value="InterPro"/>
</dbReference>
<accession>A0A1I3NDQ6</accession>
<dbReference type="PANTHER" id="PTHR46211">
    <property type="entry name" value="GLYCEROPHOSPHORYL DIESTER PHOSPHODIESTERASE"/>
    <property type="match status" value="1"/>
</dbReference>
<gene>
    <name evidence="3" type="ORF">SAMN05421753_11568</name>
</gene>
<name>A0A1I3NDQ6_9PLAN</name>
<sequence length="264" mass="28776">MLKFATLLAASLLTSALCLADGPVEIIAHRGASFDAPENTISSVKLAWEQGADGCEFDLHLTQDGKIIACHDDNTKKTAGVDKKIVDTLFDDLRQLDVGSWKFPAFKGEKMPSFEEILAVVPPGKKIYIEVKCGPEIVPELLRQLKASSLQPKLTPVICFNAKVIAAVKQQRPDLPAYLLSDLKEGKTAESLIAKAKEVKADGLDLKAGPELDQTFADKVRAAGLRLDVWTVNDVALAKRMAAIGVQGITTDRPQWLREQMSKQ</sequence>
<dbReference type="InterPro" id="IPR030395">
    <property type="entry name" value="GP_PDE_dom"/>
</dbReference>
<dbReference type="CDD" id="cd08582">
    <property type="entry name" value="GDPD_like_2"/>
    <property type="match status" value="1"/>
</dbReference>
<evidence type="ECO:0000313" key="3">
    <source>
        <dbReference type="EMBL" id="SFJ07319.1"/>
    </source>
</evidence>
<dbReference type="InterPro" id="IPR017946">
    <property type="entry name" value="PLC-like_Pdiesterase_TIM-brl"/>
</dbReference>
<feature type="chain" id="PRO_5011727657" evidence="1">
    <location>
        <begin position="21"/>
        <end position="264"/>
    </location>
</feature>
<dbReference type="Gene3D" id="3.20.20.190">
    <property type="entry name" value="Phosphatidylinositol (PI) phosphodiesterase"/>
    <property type="match status" value="1"/>
</dbReference>
<feature type="domain" description="GP-PDE" evidence="2">
    <location>
        <begin position="24"/>
        <end position="261"/>
    </location>
</feature>
<dbReference type="PROSITE" id="PS51704">
    <property type="entry name" value="GP_PDE"/>
    <property type="match status" value="1"/>
</dbReference>
<dbReference type="PANTHER" id="PTHR46211:SF1">
    <property type="entry name" value="GLYCEROPHOSPHODIESTER PHOSPHODIESTERASE, CYTOPLASMIC"/>
    <property type="match status" value="1"/>
</dbReference>
<keyword evidence="1" id="KW-0732">Signal</keyword>